<evidence type="ECO:0000313" key="1">
    <source>
        <dbReference type="EMBL" id="EGD93819.1"/>
    </source>
</evidence>
<gene>
    <name evidence="1" type="ORF">TESG_01352</name>
</gene>
<evidence type="ECO:0000313" key="2">
    <source>
        <dbReference type="Proteomes" id="UP000009172"/>
    </source>
</evidence>
<proteinExistence type="predicted"/>
<dbReference type="HOGENOM" id="CLU_2147688_0_0_1"/>
<dbReference type="EMBL" id="GG698481">
    <property type="protein sequence ID" value="EGD93819.1"/>
    <property type="molecule type" value="Genomic_DNA"/>
</dbReference>
<dbReference type="AlphaFoldDB" id="F2RRB0"/>
<sequence>MGARYQKENDDREAGAVISLLRTPPQSAALLDLLAHVKVTPEFFSSKQKVKVVSVFYLRFHAMGVLPAIVQCRHRTRALAGRGPHHHLEIDRATSDATRVYTVMTRHKPSQQ</sequence>
<name>F2RRB0_TRIT1</name>
<protein>
    <submittedName>
        <fullName evidence="1">Uncharacterized protein</fullName>
    </submittedName>
</protein>
<accession>F2RRB0</accession>
<organism evidence="1 2">
    <name type="scientific">Trichophyton tonsurans (strain CBS 112818)</name>
    <name type="common">Scalp ringworm fungus</name>
    <dbReference type="NCBI Taxonomy" id="647933"/>
    <lineage>
        <taxon>Eukaryota</taxon>
        <taxon>Fungi</taxon>
        <taxon>Dikarya</taxon>
        <taxon>Ascomycota</taxon>
        <taxon>Pezizomycotina</taxon>
        <taxon>Eurotiomycetes</taxon>
        <taxon>Eurotiomycetidae</taxon>
        <taxon>Onygenales</taxon>
        <taxon>Arthrodermataceae</taxon>
        <taxon>Trichophyton</taxon>
    </lineage>
</organism>
<reference evidence="2" key="1">
    <citation type="journal article" date="2012" name="MBio">
        <title>Comparative genome analysis of Trichophyton rubrum and related dermatophytes reveals candidate genes involved in infection.</title>
        <authorList>
            <person name="Martinez D.A."/>
            <person name="Oliver B.G."/>
            <person name="Graeser Y."/>
            <person name="Goldberg J.M."/>
            <person name="Li W."/>
            <person name="Martinez-Rossi N.M."/>
            <person name="Monod M."/>
            <person name="Shelest E."/>
            <person name="Barton R.C."/>
            <person name="Birch E."/>
            <person name="Brakhage A.A."/>
            <person name="Chen Z."/>
            <person name="Gurr S.J."/>
            <person name="Heiman D."/>
            <person name="Heitman J."/>
            <person name="Kosti I."/>
            <person name="Rossi A."/>
            <person name="Saif S."/>
            <person name="Samalova M."/>
            <person name="Saunders C.W."/>
            <person name="Shea T."/>
            <person name="Summerbell R.C."/>
            <person name="Xu J."/>
            <person name="Young S."/>
            <person name="Zeng Q."/>
            <person name="Birren B.W."/>
            <person name="Cuomo C.A."/>
            <person name="White T.C."/>
        </authorList>
    </citation>
    <scope>NUCLEOTIDE SEQUENCE [LARGE SCALE GENOMIC DNA]</scope>
    <source>
        <strain evidence="2">CBS 112818</strain>
    </source>
</reference>
<keyword evidence="2" id="KW-1185">Reference proteome</keyword>
<dbReference type="Proteomes" id="UP000009172">
    <property type="component" value="Unassembled WGS sequence"/>
</dbReference>